<dbReference type="Proteomes" id="UP000789920">
    <property type="component" value="Unassembled WGS sequence"/>
</dbReference>
<proteinExistence type="predicted"/>
<gene>
    <name evidence="1" type="ORF">RPERSI_LOCUS573</name>
</gene>
<sequence length="42" mass="4957">MFKYMNLENNQDNNQKTIININEEENESDDGLSDYERAESSN</sequence>
<organism evidence="1 2">
    <name type="scientific">Racocetra persica</name>
    <dbReference type="NCBI Taxonomy" id="160502"/>
    <lineage>
        <taxon>Eukaryota</taxon>
        <taxon>Fungi</taxon>
        <taxon>Fungi incertae sedis</taxon>
        <taxon>Mucoromycota</taxon>
        <taxon>Glomeromycotina</taxon>
        <taxon>Glomeromycetes</taxon>
        <taxon>Diversisporales</taxon>
        <taxon>Gigasporaceae</taxon>
        <taxon>Racocetra</taxon>
    </lineage>
</organism>
<evidence type="ECO:0000313" key="2">
    <source>
        <dbReference type="Proteomes" id="UP000789920"/>
    </source>
</evidence>
<accession>A0ACA9KFT8</accession>
<feature type="non-terminal residue" evidence="1">
    <location>
        <position position="42"/>
    </location>
</feature>
<dbReference type="EMBL" id="CAJVQC010000447">
    <property type="protein sequence ID" value="CAG8470854.1"/>
    <property type="molecule type" value="Genomic_DNA"/>
</dbReference>
<evidence type="ECO:0000313" key="1">
    <source>
        <dbReference type="EMBL" id="CAG8470854.1"/>
    </source>
</evidence>
<protein>
    <submittedName>
        <fullName evidence="1">16506_t:CDS:1</fullName>
    </submittedName>
</protein>
<comment type="caution">
    <text evidence="1">The sequence shown here is derived from an EMBL/GenBank/DDBJ whole genome shotgun (WGS) entry which is preliminary data.</text>
</comment>
<keyword evidence="2" id="KW-1185">Reference proteome</keyword>
<reference evidence="1" key="1">
    <citation type="submission" date="2021-06" db="EMBL/GenBank/DDBJ databases">
        <authorList>
            <person name="Kallberg Y."/>
            <person name="Tangrot J."/>
            <person name="Rosling A."/>
        </authorList>
    </citation>
    <scope>NUCLEOTIDE SEQUENCE</scope>
    <source>
        <strain evidence="1">MA461A</strain>
    </source>
</reference>
<name>A0ACA9KFT8_9GLOM</name>